<dbReference type="SUPFAM" id="SSF56770">
    <property type="entry name" value="HydA/Nqo6-like"/>
    <property type="match status" value="1"/>
</dbReference>
<dbReference type="AlphaFoldDB" id="D1YVT0"/>
<dbReference type="Gene3D" id="3.40.50.12280">
    <property type="match status" value="1"/>
</dbReference>
<evidence type="ECO:0000313" key="8">
    <source>
        <dbReference type="EMBL" id="BAI60552.1"/>
    </source>
</evidence>
<dbReference type="GeneID" id="8682803"/>
<proteinExistence type="inferred from homology"/>
<dbReference type="InterPro" id="IPR006137">
    <property type="entry name" value="NADH_UbQ_OxRdtase-like_20kDa"/>
</dbReference>
<reference evidence="8 9" key="2">
    <citation type="journal article" date="2008" name="Int. J. Syst. Evol. Microbiol.">
        <title>Methanocella paludicola gen. nov., sp. nov., a methane-producing archaeon, the first isolate of the lineage 'Rice Cluster I', and proposal of the new archaeal order Methanocellales ord. nov.</title>
        <authorList>
            <person name="Sakai S."/>
            <person name="Imachi H."/>
            <person name="Hanada S."/>
            <person name="Ohashi A."/>
            <person name="Harada H."/>
            <person name="Kamagata Y."/>
        </authorList>
    </citation>
    <scope>NUCLEOTIDE SEQUENCE [LARGE SCALE GENOMIC DNA]</scope>
    <source>
        <strain evidence="9">DSM 17711 / JCM 13418 / NBRC 101707 / SANAE</strain>
    </source>
</reference>
<dbReference type="PANTHER" id="PTHR42989:SF1">
    <property type="entry name" value="FORMATE HYDROGENLYASE SUBUNIT 7-RELATED"/>
    <property type="match status" value="1"/>
</dbReference>
<comment type="similarity">
    <text evidence="2">Belongs to the complex I 20 kDa subunit family.</text>
</comment>
<dbReference type="eggNOG" id="arCOG01553">
    <property type="taxonomic scope" value="Archaea"/>
</dbReference>
<keyword evidence="9" id="KW-1185">Reference proteome</keyword>
<protein>
    <submittedName>
        <fullName evidence="8">Ech hydrogenase subunit C</fullName>
    </submittedName>
</protein>
<keyword evidence="6" id="KW-0411">Iron-sulfur</keyword>
<feature type="domain" description="NADH:ubiquinone oxidoreductase-like 20kDa subunit" evidence="7">
    <location>
        <begin position="22"/>
        <end position="131"/>
    </location>
</feature>
<dbReference type="NCBIfam" id="NF005012">
    <property type="entry name" value="PRK06411.1"/>
    <property type="match status" value="1"/>
</dbReference>
<comment type="cofactor">
    <cofactor evidence="1">
        <name>[4Fe-4S] cluster</name>
        <dbReference type="ChEBI" id="CHEBI:49883"/>
    </cofactor>
</comment>
<dbReference type="PANTHER" id="PTHR42989">
    <property type="entry name" value="HYDROGENASE-4 COMPONENT I"/>
    <property type="match status" value="1"/>
</dbReference>
<dbReference type="Proteomes" id="UP000001882">
    <property type="component" value="Chromosome"/>
</dbReference>
<dbReference type="KEGG" id="mpd:MCP_0480"/>
<organism evidence="8 9">
    <name type="scientific">Methanocella paludicola (strain DSM 17711 / JCM 13418 / NBRC 101707 / SANAE)</name>
    <dbReference type="NCBI Taxonomy" id="304371"/>
    <lineage>
        <taxon>Archaea</taxon>
        <taxon>Methanobacteriati</taxon>
        <taxon>Methanobacteriota</taxon>
        <taxon>Stenosarchaea group</taxon>
        <taxon>Methanomicrobia</taxon>
        <taxon>Methanocellales</taxon>
        <taxon>Methanocellaceae</taxon>
        <taxon>Methanocella</taxon>
    </lineage>
</organism>
<dbReference type="InterPro" id="IPR052375">
    <property type="entry name" value="Complex_I_20kDa-like"/>
</dbReference>
<keyword evidence="5" id="KW-0408">Iron</keyword>
<keyword evidence="3" id="KW-0004">4Fe-4S</keyword>
<dbReference type="GO" id="GO:0046872">
    <property type="term" value="F:metal ion binding"/>
    <property type="evidence" value="ECO:0007669"/>
    <property type="project" value="UniProtKB-KW"/>
</dbReference>
<dbReference type="FunCoup" id="D1YVT0">
    <property type="interactions" value="65"/>
</dbReference>
<evidence type="ECO:0000256" key="6">
    <source>
        <dbReference type="ARBA" id="ARBA00023014"/>
    </source>
</evidence>
<gene>
    <name evidence="8" type="primary">echC</name>
    <name evidence="8" type="ordered locus">MCP_0480</name>
</gene>
<keyword evidence="4" id="KW-0479">Metal-binding</keyword>
<evidence type="ECO:0000256" key="5">
    <source>
        <dbReference type="ARBA" id="ARBA00023004"/>
    </source>
</evidence>
<evidence type="ECO:0000259" key="7">
    <source>
        <dbReference type="Pfam" id="PF01058"/>
    </source>
</evidence>
<sequence length="156" mass="16733">MSLTEISRKKSPWVIHVGTGGCNGCDLEILACLTPRYDVSRFGVMSTGNPKHADVMLVVGPVTIKYKEIIKNLYDQMPDPKVVISVGTCASTGGIYQGCYGHCGGVDKVVPVDVYVPGCNVRPEAVIDGLVLALDILNEKERKILEEKKAKAKGAA</sequence>
<dbReference type="InParanoid" id="D1YVT0"/>
<evidence type="ECO:0000256" key="3">
    <source>
        <dbReference type="ARBA" id="ARBA00022485"/>
    </source>
</evidence>
<dbReference type="Pfam" id="PF01058">
    <property type="entry name" value="Oxidored_q6"/>
    <property type="match status" value="1"/>
</dbReference>
<reference evidence="8 9" key="1">
    <citation type="journal article" date="2007" name="Appl. Environ. Microbiol.">
        <title>Isolation of key methanogens for global methane emission from rice paddy fields: a novel isolate affiliated with the clone cluster rice cluster I.</title>
        <authorList>
            <person name="Sakai S."/>
            <person name="Imachi H."/>
            <person name="Sekiguchi Y."/>
            <person name="Ohashi A."/>
            <person name="Harada H."/>
            <person name="Kamagata Y."/>
        </authorList>
    </citation>
    <scope>NUCLEOTIDE SEQUENCE [LARGE SCALE GENOMIC DNA]</scope>
    <source>
        <strain evidence="9">DSM 17711 / JCM 13418 / NBRC 101707 / SANAE</strain>
    </source>
</reference>
<dbReference type="STRING" id="304371.MCP_0480"/>
<evidence type="ECO:0000256" key="4">
    <source>
        <dbReference type="ARBA" id="ARBA00022723"/>
    </source>
</evidence>
<evidence type="ECO:0000256" key="1">
    <source>
        <dbReference type="ARBA" id="ARBA00001966"/>
    </source>
</evidence>
<dbReference type="EMBL" id="AP011532">
    <property type="protein sequence ID" value="BAI60552.1"/>
    <property type="molecule type" value="Genomic_DNA"/>
</dbReference>
<evidence type="ECO:0000313" key="9">
    <source>
        <dbReference type="Proteomes" id="UP000001882"/>
    </source>
</evidence>
<name>D1YVT0_METPS</name>
<dbReference type="RefSeq" id="WP_012899232.1">
    <property type="nucleotide sequence ID" value="NC_013665.1"/>
</dbReference>
<reference evidence="9" key="3">
    <citation type="journal article" date="2011" name="PLoS ONE">
        <title>Genome sequence of a mesophilic hydrogenotrophic methanogen Methanocella paludicola, the first cultivated representative of the order Methanocellales.</title>
        <authorList>
            <person name="Sakai S."/>
            <person name="Takaki Y."/>
            <person name="Shimamura S."/>
            <person name="Sekine M."/>
            <person name="Tajima T."/>
            <person name="Kosugi H."/>
            <person name="Ichikawa N."/>
            <person name="Tasumi E."/>
            <person name="Hiraki A.T."/>
            <person name="Shimizu A."/>
            <person name="Kato Y."/>
            <person name="Nishiko R."/>
            <person name="Mori K."/>
            <person name="Fujita N."/>
            <person name="Imachi H."/>
            <person name="Takai K."/>
        </authorList>
    </citation>
    <scope>NUCLEOTIDE SEQUENCE [LARGE SCALE GENOMIC DNA]</scope>
    <source>
        <strain evidence="9">DSM 17711 / JCM 13418 / NBRC 101707 / SANAE</strain>
    </source>
</reference>
<accession>D1YVT0</accession>
<dbReference type="GO" id="GO:0051539">
    <property type="term" value="F:4 iron, 4 sulfur cluster binding"/>
    <property type="evidence" value="ECO:0007669"/>
    <property type="project" value="UniProtKB-KW"/>
</dbReference>
<dbReference type="PATRIC" id="fig|304371.9.peg.493"/>
<evidence type="ECO:0000256" key="2">
    <source>
        <dbReference type="ARBA" id="ARBA00009173"/>
    </source>
</evidence>
<dbReference type="OrthoDB" id="5740at2157"/>